<dbReference type="InterPro" id="IPR039425">
    <property type="entry name" value="RNA_pol_sigma-70-like"/>
</dbReference>
<comment type="caution">
    <text evidence="8">The sequence shown here is derived from an EMBL/GenBank/DDBJ whole genome shotgun (WGS) entry which is preliminary data.</text>
</comment>
<dbReference type="Pfam" id="PF08281">
    <property type="entry name" value="Sigma70_r4_2"/>
    <property type="match status" value="1"/>
</dbReference>
<comment type="similarity">
    <text evidence="1">Belongs to the sigma-70 factor family. ECF subfamily.</text>
</comment>
<feature type="domain" description="RNA polymerase sigma factor 70 region 4 type 2" evidence="7">
    <location>
        <begin position="118"/>
        <end position="168"/>
    </location>
</feature>
<gene>
    <name evidence="8" type="ORF">GCM10011521_03150</name>
</gene>
<dbReference type="RefSeq" id="WP_188660436.1">
    <property type="nucleotide sequence ID" value="NZ_BMKC01000001.1"/>
</dbReference>
<dbReference type="SUPFAM" id="SSF88659">
    <property type="entry name" value="Sigma3 and sigma4 domains of RNA polymerase sigma factors"/>
    <property type="match status" value="1"/>
</dbReference>
<organism evidence="8 9">
    <name type="scientific">Arenimonas soli</name>
    <dbReference type="NCBI Taxonomy" id="2269504"/>
    <lineage>
        <taxon>Bacteria</taxon>
        <taxon>Pseudomonadati</taxon>
        <taxon>Pseudomonadota</taxon>
        <taxon>Gammaproteobacteria</taxon>
        <taxon>Lysobacterales</taxon>
        <taxon>Lysobacteraceae</taxon>
        <taxon>Arenimonas</taxon>
    </lineage>
</organism>
<evidence type="ECO:0000259" key="6">
    <source>
        <dbReference type="Pfam" id="PF04542"/>
    </source>
</evidence>
<dbReference type="Gene3D" id="1.10.1740.10">
    <property type="match status" value="1"/>
</dbReference>
<accession>A0ABQ1HBH6</accession>
<dbReference type="InterPro" id="IPR013249">
    <property type="entry name" value="RNA_pol_sigma70_r4_t2"/>
</dbReference>
<evidence type="ECO:0000256" key="2">
    <source>
        <dbReference type="ARBA" id="ARBA00023015"/>
    </source>
</evidence>
<dbReference type="Proteomes" id="UP000623419">
    <property type="component" value="Unassembled WGS sequence"/>
</dbReference>
<keyword evidence="9" id="KW-1185">Reference proteome</keyword>
<evidence type="ECO:0000313" key="9">
    <source>
        <dbReference type="Proteomes" id="UP000623419"/>
    </source>
</evidence>
<evidence type="ECO:0000256" key="5">
    <source>
        <dbReference type="ARBA" id="ARBA00023163"/>
    </source>
</evidence>
<protein>
    <submittedName>
        <fullName evidence="8">RNA polymerase subunit sigma-24</fullName>
    </submittedName>
</protein>
<dbReference type="SUPFAM" id="SSF88946">
    <property type="entry name" value="Sigma2 domain of RNA polymerase sigma factors"/>
    <property type="match status" value="1"/>
</dbReference>
<evidence type="ECO:0000256" key="3">
    <source>
        <dbReference type="ARBA" id="ARBA00023082"/>
    </source>
</evidence>
<dbReference type="NCBIfam" id="TIGR02937">
    <property type="entry name" value="sigma70-ECF"/>
    <property type="match status" value="1"/>
</dbReference>
<evidence type="ECO:0000256" key="1">
    <source>
        <dbReference type="ARBA" id="ARBA00010641"/>
    </source>
</evidence>
<keyword evidence="3" id="KW-0731">Sigma factor</keyword>
<name>A0ABQ1HBH6_9GAMM</name>
<evidence type="ECO:0000259" key="7">
    <source>
        <dbReference type="Pfam" id="PF08281"/>
    </source>
</evidence>
<dbReference type="InterPro" id="IPR013325">
    <property type="entry name" value="RNA_pol_sigma_r2"/>
</dbReference>
<feature type="domain" description="RNA polymerase sigma-70 region 2" evidence="6">
    <location>
        <begin position="23"/>
        <end position="88"/>
    </location>
</feature>
<dbReference type="InterPro" id="IPR007627">
    <property type="entry name" value="RNA_pol_sigma70_r2"/>
</dbReference>
<dbReference type="InterPro" id="IPR014284">
    <property type="entry name" value="RNA_pol_sigma-70_dom"/>
</dbReference>
<sequence length="183" mass="20638">MSLSVRLEVTVSQQEAADDPEVLARLYGPLVYKAAYRVLGDVTLAEDAQQEVFLRLLQAPRKGVESWPAYLTAASARVAIDMLRRQQRWWRVLPQWLAQAPTTTPSAEHMGIQDQQAEQLRSAIARLPKQQARCFGMRYLEGMEIGDIARALEISENNAGVILHRARRGLEAQLRETGTEELQ</sequence>
<keyword evidence="4" id="KW-0238">DNA-binding</keyword>
<dbReference type="InterPro" id="IPR013324">
    <property type="entry name" value="RNA_pol_sigma_r3/r4-like"/>
</dbReference>
<keyword evidence="5" id="KW-0804">Transcription</keyword>
<dbReference type="PANTHER" id="PTHR43133:SF8">
    <property type="entry name" value="RNA POLYMERASE SIGMA FACTOR HI_1459-RELATED"/>
    <property type="match status" value="1"/>
</dbReference>
<evidence type="ECO:0000256" key="4">
    <source>
        <dbReference type="ARBA" id="ARBA00023125"/>
    </source>
</evidence>
<dbReference type="Gene3D" id="1.10.10.10">
    <property type="entry name" value="Winged helix-like DNA-binding domain superfamily/Winged helix DNA-binding domain"/>
    <property type="match status" value="1"/>
</dbReference>
<keyword evidence="2" id="KW-0805">Transcription regulation</keyword>
<reference evidence="9" key="1">
    <citation type="journal article" date="2019" name="Int. J. Syst. Evol. Microbiol.">
        <title>The Global Catalogue of Microorganisms (GCM) 10K type strain sequencing project: providing services to taxonomists for standard genome sequencing and annotation.</title>
        <authorList>
            <consortium name="The Broad Institute Genomics Platform"/>
            <consortium name="The Broad Institute Genome Sequencing Center for Infectious Disease"/>
            <person name="Wu L."/>
            <person name="Ma J."/>
        </authorList>
    </citation>
    <scope>NUCLEOTIDE SEQUENCE [LARGE SCALE GENOMIC DNA]</scope>
    <source>
        <strain evidence="9">CGMCC 1.15905</strain>
    </source>
</reference>
<evidence type="ECO:0000313" key="8">
    <source>
        <dbReference type="EMBL" id="GGA68347.1"/>
    </source>
</evidence>
<dbReference type="Pfam" id="PF04542">
    <property type="entry name" value="Sigma70_r2"/>
    <property type="match status" value="1"/>
</dbReference>
<dbReference type="EMBL" id="BMKC01000001">
    <property type="protein sequence ID" value="GGA68347.1"/>
    <property type="molecule type" value="Genomic_DNA"/>
</dbReference>
<dbReference type="InterPro" id="IPR036388">
    <property type="entry name" value="WH-like_DNA-bd_sf"/>
</dbReference>
<dbReference type="PANTHER" id="PTHR43133">
    <property type="entry name" value="RNA POLYMERASE ECF-TYPE SIGMA FACTO"/>
    <property type="match status" value="1"/>
</dbReference>
<proteinExistence type="inferred from homology"/>